<comment type="caution">
    <text evidence="2">The sequence shown here is derived from an EMBL/GenBank/DDBJ whole genome shotgun (WGS) entry which is preliminary data.</text>
</comment>
<evidence type="ECO:0000313" key="2">
    <source>
        <dbReference type="EMBL" id="GGI87832.1"/>
    </source>
</evidence>
<accession>A0A917JWF6</accession>
<reference evidence="2" key="1">
    <citation type="journal article" date="2014" name="Int. J. Syst. Evol. Microbiol.">
        <title>Complete genome sequence of Corynebacterium casei LMG S-19264T (=DSM 44701T), isolated from a smear-ripened cheese.</title>
        <authorList>
            <consortium name="US DOE Joint Genome Institute (JGI-PGF)"/>
            <person name="Walter F."/>
            <person name="Albersmeier A."/>
            <person name="Kalinowski J."/>
            <person name="Ruckert C."/>
        </authorList>
    </citation>
    <scope>NUCLEOTIDE SEQUENCE</scope>
    <source>
        <strain evidence="2">JCM 30804</strain>
    </source>
</reference>
<gene>
    <name evidence="2" type="primary">mshC</name>
    <name evidence="2" type="ORF">GCM10009332_26500</name>
</gene>
<dbReference type="InterPro" id="IPR012902">
    <property type="entry name" value="N_methyl_site"/>
</dbReference>
<name>A0A917JWF6_9GAMM</name>
<evidence type="ECO:0000313" key="3">
    <source>
        <dbReference type="Proteomes" id="UP000613743"/>
    </source>
</evidence>
<evidence type="ECO:0000256" key="1">
    <source>
        <dbReference type="SAM" id="Phobius"/>
    </source>
</evidence>
<dbReference type="InterPro" id="IPR045584">
    <property type="entry name" value="Pilin-like"/>
</dbReference>
<dbReference type="EMBL" id="BMPZ01000008">
    <property type="protein sequence ID" value="GGI87832.1"/>
    <property type="molecule type" value="Genomic_DNA"/>
</dbReference>
<dbReference type="Proteomes" id="UP000613743">
    <property type="component" value="Unassembled WGS sequence"/>
</dbReference>
<dbReference type="PROSITE" id="PS00409">
    <property type="entry name" value="PROKAR_NTER_METHYL"/>
    <property type="match status" value="1"/>
</dbReference>
<sequence>MYRNPLILNQLQLLNLRLKYMYRGKRSGFTLVELVVIIIIIAILAVTALPRLFTQSSYSAYTLQDEIIAELRKTQLMALNNTDRCFRMQVSASGYQMIHFAGRNASNLCQGVVHKTGQIQSLPSNTSITRISDGASTFNIDFDPFGRAFPSCSGPCLQVSSDQTLTVSIESEGYIHEG</sequence>
<dbReference type="AlphaFoldDB" id="A0A917JWF6"/>
<keyword evidence="1" id="KW-0472">Membrane</keyword>
<keyword evidence="1" id="KW-1133">Transmembrane helix</keyword>
<proteinExistence type="predicted"/>
<dbReference type="SUPFAM" id="SSF54523">
    <property type="entry name" value="Pili subunits"/>
    <property type="match status" value="1"/>
</dbReference>
<dbReference type="Pfam" id="PF07963">
    <property type="entry name" value="N_methyl"/>
    <property type="match status" value="1"/>
</dbReference>
<dbReference type="Gene3D" id="3.30.700.10">
    <property type="entry name" value="Glycoprotein, Type 4 Pilin"/>
    <property type="match status" value="1"/>
</dbReference>
<feature type="transmembrane region" description="Helical" evidence="1">
    <location>
        <begin position="28"/>
        <end position="49"/>
    </location>
</feature>
<reference evidence="2" key="2">
    <citation type="submission" date="2020-09" db="EMBL/GenBank/DDBJ databases">
        <authorList>
            <person name="Sun Q."/>
            <person name="Ohkuma M."/>
        </authorList>
    </citation>
    <scope>NUCLEOTIDE SEQUENCE</scope>
    <source>
        <strain evidence="2">JCM 30804</strain>
    </source>
</reference>
<organism evidence="2 3">
    <name type="scientific">Shewanella gelidii</name>
    <dbReference type="NCBI Taxonomy" id="1642821"/>
    <lineage>
        <taxon>Bacteria</taxon>
        <taxon>Pseudomonadati</taxon>
        <taxon>Pseudomonadota</taxon>
        <taxon>Gammaproteobacteria</taxon>
        <taxon>Alteromonadales</taxon>
        <taxon>Shewanellaceae</taxon>
        <taxon>Shewanella</taxon>
    </lineage>
</organism>
<protein>
    <submittedName>
        <fullName evidence="2">MSHA biogenesis protein MshC</fullName>
    </submittedName>
</protein>
<keyword evidence="3" id="KW-1185">Reference proteome</keyword>
<keyword evidence="1" id="KW-0812">Transmembrane</keyword>